<name>A0RWX2_CENSY</name>
<dbReference type="STRING" id="414004.CENSYa_1215"/>
<dbReference type="KEGG" id="csy:CENSYa_1215"/>
<dbReference type="AlphaFoldDB" id="A0RWX2"/>
<dbReference type="EnsemblBacteria" id="ABK77839">
    <property type="protein sequence ID" value="ABK77839"/>
    <property type="gene ID" value="CENSYa_1215"/>
</dbReference>
<sequence>MDIDCMDDIRYCLGLNEKPGICGKIRDLLEDGGQTV</sequence>
<accession>A0RWX2</accession>
<evidence type="ECO:0000313" key="2">
    <source>
        <dbReference type="Proteomes" id="UP000000758"/>
    </source>
</evidence>
<proteinExistence type="predicted"/>
<dbReference type="HOGENOM" id="CLU_3353811_0_0_2"/>
<dbReference type="EMBL" id="DP000238">
    <property type="protein sequence ID" value="ABK77839.1"/>
    <property type="molecule type" value="Genomic_DNA"/>
</dbReference>
<organism evidence="1 2">
    <name type="scientific">Cenarchaeum symbiosum (strain A)</name>
    <dbReference type="NCBI Taxonomy" id="414004"/>
    <lineage>
        <taxon>Archaea</taxon>
        <taxon>Nitrososphaerota</taxon>
        <taxon>Candidatus Cenarchaeales</taxon>
        <taxon>Candidatus Cenarchaeaceae</taxon>
        <taxon>Candidatus Cenarchaeum</taxon>
    </lineage>
</organism>
<keyword evidence="2" id="KW-1185">Reference proteome</keyword>
<gene>
    <name evidence="1" type="ordered locus">CENSYa_1215</name>
</gene>
<evidence type="ECO:0000313" key="1">
    <source>
        <dbReference type="EMBL" id="ABK77839.1"/>
    </source>
</evidence>
<dbReference type="Proteomes" id="UP000000758">
    <property type="component" value="Chromosome"/>
</dbReference>
<reference evidence="1 2" key="1">
    <citation type="journal article" date="2006" name="Proc. Natl. Acad. Sci. U.S.A.">
        <title>Genomic analysis of the uncultivated marine crenarchaeote Cenarchaeum symbiosum.</title>
        <authorList>
            <person name="Hallam S.J."/>
            <person name="Konstantinidis K.T."/>
            <person name="Putnam N."/>
            <person name="Schleper C."/>
            <person name="Watanabe Y."/>
            <person name="Sugahara J."/>
            <person name="Preston C."/>
            <person name="de la Torre J."/>
            <person name="Richardson P.M."/>
            <person name="DeLong E.F."/>
        </authorList>
    </citation>
    <scope>NUCLEOTIDE SEQUENCE [LARGE SCALE GENOMIC DNA]</scope>
    <source>
        <strain evidence="2">A</strain>
    </source>
</reference>
<protein>
    <submittedName>
        <fullName evidence="1">Uncharacterized protein</fullName>
    </submittedName>
</protein>